<dbReference type="GO" id="GO:0043093">
    <property type="term" value="P:FtsZ-dependent cytokinesis"/>
    <property type="evidence" value="ECO:0007669"/>
    <property type="project" value="TreeGrafter"/>
</dbReference>
<evidence type="ECO:0000313" key="12">
    <source>
        <dbReference type="Proteomes" id="UP000008467"/>
    </source>
</evidence>
<feature type="coiled-coil region" evidence="10">
    <location>
        <begin position="66"/>
        <end position="107"/>
    </location>
</feature>
<dbReference type="GO" id="GO:0030428">
    <property type="term" value="C:cell septum"/>
    <property type="evidence" value="ECO:0007669"/>
    <property type="project" value="TreeGrafter"/>
</dbReference>
<dbReference type="eggNOG" id="COG3027">
    <property type="taxonomic scope" value="Bacteria"/>
</dbReference>
<keyword evidence="3" id="KW-0963">Cytoplasm</keyword>
<dbReference type="GO" id="GO:0032153">
    <property type="term" value="C:cell division site"/>
    <property type="evidence" value="ECO:0007669"/>
    <property type="project" value="TreeGrafter"/>
</dbReference>
<keyword evidence="5" id="KW-0717">Septation</keyword>
<dbReference type="EMBL" id="CP002582">
    <property type="protein sequence ID" value="ADZ84086.1"/>
    <property type="molecule type" value="Genomic_DNA"/>
</dbReference>
<evidence type="ECO:0000256" key="6">
    <source>
        <dbReference type="ARBA" id="ARBA00023306"/>
    </source>
</evidence>
<dbReference type="STRING" id="642492.Clole_2379"/>
<keyword evidence="6" id="KW-0131">Cell cycle</keyword>
<dbReference type="PANTHER" id="PTHR34981:SF1">
    <property type="entry name" value="CELL DIVISION PROTEIN ZAPA"/>
    <property type="match status" value="1"/>
</dbReference>
<dbReference type="GO" id="GO:0000917">
    <property type="term" value="P:division septum assembly"/>
    <property type="evidence" value="ECO:0007669"/>
    <property type="project" value="UniProtKB-KW"/>
</dbReference>
<comment type="subunit">
    <text evidence="8">Homodimer. Interacts with FtsZ.</text>
</comment>
<name>F2JSW5_CELLD</name>
<evidence type="ECO:0000256" key="10">
    <source>
        <dbReference type="SAM" id="Coils"/>
    </source>
</evidence>
<evidence type="ECO:0000256" key="5">
    <source>
        <dbReference type="ARBA" id="ARBA00023210"/>
    </source>
</evidence>
<comment type="function">
    <text evidence="7">Activator of cell division through the inhibition of FtsZ GTPase activity, therefore promoting FtsZ assembly into bundles of protofilaments necessary for the formation of the division Z ring. It is recruited early at mid-cell but it is not essential for cell division.</text>
</comment>
<protein>
    <recommendedName>
        <fullName evidence="2">Cell division protein ZapA</fullName>
    </recommendedName>
    <alternativeName>
        <fullName evidence="9">Z ring-associated protein ZapA</fullName>
    </alternativeName>
</protein>
<dbReference type="Gene3D" id="6.10.250.790">
    <property type="match status" value="1"/>
</dbReference>
<sequence>MSKNKVEVVIGGLIYALQGEESEEHMQKVAKLINEKTHEVQSVYHKQRVNPGRMNMLVTLNIADECVKSKQELERYMAELEKCNRENLALKDKVKELSLELTESKQQLAATEQFKKKEHTNRGR</sequence>
<dbReference type="InterPro" id="IPR053712">
    <property type="entry name" value="Bac_CellDiv_Activator"/>
</dbReference>
<evidence type="ECO:0000256" key="3">
    <source>
        <dbReference type="ARBA" id="ARBA00022490"/>
    </source>
</evidence>
<dbReference type="KEGG" id="cle:Clole_2379"/>
<dbReference type="SUPFAM" id="SSF102829">
    <property type="entry name" value="Cell division protein ZapA-like"/>
    <property type="match status" value="1"/>
</dbReference>
<organism evidence="11 12">
    <name type="scientific">Cellulosilyticum lentocellum (strain ATCC 49066 / DSM 5427 / NCIMB 11756 / RHM5)</name>
    <name type="common">Clostridium lentocellum</name>
    <dbReference type="NCBI Taxonomy" id="642492"/>
    <lineage>
        <taxon>Bacteria</taxon>
        <taxon>Bacillati</taxon>
        <taxon>Bacillota</taxon>
        <taxon>Clostridia</taxon>
        <taxon>Lachnospirales</taxon>
        <taxon>Cellulosilyticaceae</taxon>
        <taxon>Cellulosilyticum</taxon>
    </lineage>
</organism>
<dbReference type="GO" id="GO:0000921">
    <property type="term" value="P:septin ring assembly"/>
    <property type="evidence" value="ECO:0007669"/>
    <property type="project" value="TreeGrafter"/>
</dbReference>
<comment type="subcellular location">
    <subcellularLocation>
        <location evidence="1">Cytoplasm</location>
    </subcellularLocation>
</comment>
<dbReference type="Pfam" id="PF05164">
    <property type="entry name" value="ZapA"/>
    <property type="match status" value="1"/>
</dbReference>
<dbReference type="Proteomes" id="UP000008467">
    <property type="component" value="Chromosome"/>
</dbReference>
<dbReference type="GO" id="GO:0005829">
    <property type="term" value="C:cytosol"/>
    <property type="evidence" value="ECO:0007669"/>
    <property type="project" value="TreeGrafter"/>
</dbReference>
<evidence type="ECO:0000256" key="8">
    <source>
        <dbReference type="ARBA" id="ARBA00026068"/>
    </source>
</evidence>
<dbReference type="InterPro" id="IPR036192">
    <property type="entry name" value="Cell_div_ZapA-like_sf"/>
</dbReference>
<evidence type="ECO:0000256" key="9">
    <source>
        <dbReference type="ARBA" id="ARBA00033158"/>
    </source>
</evidence>
<dbReference type="InterPro" id="IPR007838">
    <property type="entry name" value="Cell_div_ZapA-like"/>
</dbReference>
<dbReference type="PANTHER" id="PTHR34981">
    <property type="entry name" value="CELL DIVISION PROTEIN ZAPA"/>
    <property type="match status" value="1"/>
</dbReference>
<dbReference type="RefSeq" id="WP_013657379.1">
    <property type="nucleotide sequence ID" value="NC_015275.1"/>
</dbReference>
<accession>F2JSW5</accession>
<keyword evidence="12" id="KW-1185">Reference proteome</keyword>
<proteinExistence type="predicted"/>
<dbReference type="AlphaFoldDB" id="F2JSW5"/>
<dbReference type="HOGENOM" id="CLU_116623_1_0_9"/>
<evidence type="ECO:0000256" key="4">
    <source>
        <dbReference type="ARBA" id="ARBA00022618"/>
    </source>
</evidence>
<evidence type="ECO:0000256" key="1">
    <source>
        <dbReference type="ARBA" id="ARBA00004496"/>
    </source>
</evidence>
<keyword evidence="4" id="KW-0132">Cell division</keyword>
<reference evidence="11 12" key="1">
    <citation type="journal article" date="2011" name="J. Bacteriol.">
        <title>Complete genome sequence of the cellulose-degrading bacterium Cellulosilyticum lentocellum.</title>
        <authorList>
            <consortium name="US DOE Joint Genome Institute"/>
            <person name="Miller D.A."/>
            <person name="Suen G."/>
            <person name="Bruce D."/>
            <person name="Copeland A."/>
            <person name="Cheng J.F."/>
            <person name="Detter C."/>
            <person name="Goodwin L.A."/>
            <person name="Han C.S."/>
            <person name="Hauser L.J."/>
            <person name="Land M.L."/>
            <person name="Lapidus A."/>
            <person name="Lucas S."/>
            <person name="Meincke L."/>
            <person name="Pitluck S."/>
            <person name="Tapia R."/>
            <person name="Teshima H."/>
            <person name="Woyke T."/>
            <person name="Fox B.G."/>
            <person name="Angert E.R."/>
            <person name="Currie C.R."/>
        </authorList>
    </citation>
    <scope>NUCLEOTIDE SEQUENCE [LARGE SCALE GENOMIC DNA]</scope>
    <source>
        <strain evidence="12">ATCC 49066 / DSM 5427 / NCIMB 11756 / RHM5</strain>
    </source>
</reference>
<evidence type="ECO:0000313" key="11">
    <source>
        <dbReference type="EMBL" id="ADZ84086.1"/>
    </source>
</evidence>
<gene>
    <name evidence="11" type="ordered locus">Clole_2379</name>
</gene>
<evidence type="ECO:0000256" key="7">
    <source>
        <dbReference type="ARBA" id="ARBA00024910"/>
    </source>
</evidence>
<keyword evidence="10" id="KW-0175">Coiled coil</keyword>
<evidence type="ECO:0000256" key="2">
    <source>
        <dbReference type="ARBA" id="ARBA00015195"/>
    </source>
</evidence>